<name>A0AC35FRD4_9BILA</name>
<accession>A0AC35FRD4</accession>
<proteinExistence type="predicted"/>
<reference evidence="2" key="1">
    <citation type="submission" date="2022-11" db="UniProtKB">
        <authorList>
            <consortium name="WormBaseParasite"/>
        </authorList>
    </citation>
    <scope>IDENTIFICATION</scope>
</reference>
<evidence type="ECO:0000313" key="1">
    <source>
        <dbReference type="Proteomes" id="UP000887580"/>
    </source>
</evidence>
<sequence>MFPIRSPSLNTTSLTSNNSNSVKKLFSKAIPTTITSRVTGTTEAPLSSKAQLLPSSHVHLPSHQRLVQIHSLTKDMLAISVEQKCQVWDIYHCCCTHLGIDDARILGLAIRAPSEGIGSDRPRHEYFFLQNDQKVAKYLPKQSRFSKVCF</sequence>
<evidence type="ECO:0000313" key="2">
    <source>
        <dbReference type="WBParaSite" id="PS1159_v2.g20177.t1"/>
    </source>
</evidence>
<dbReference type="WBParaSite" id="PS1159_v2.g20177.t1">
    <property type="protein sequence ID" value="PS1159_v2.g20177.t1"/>
    <property type="gene ID" value="PS1159_v2.g20177"/>
</dbReference>
<dbReference type="Proteomes" id="UP000887580">
    <property type="component" value="Unplaced"/>
</dbReference>
<protein>
    <submittedName>
        <fullName evidence="2">Uncharacterized protein</fullName>
    </submittedName>
</protein>
<organism evidence="1 2">
    <name type="scientific">Panagrolaimus sp. PS1159</name>
    <dbReference type="NCBI Taxonomy" id="55785"/>
    <lineage>
        <taxon>Eukaryota</taxon>
        <taxon>Metazoa</taxon>
        <taxon>Ecdysozoa</taxon>
        <taxon>Nematoda</taxon>
        <taxon>Chromadorea</taxon>
        <taxon>Rhabditida</taxon>
        <taxon>Tylenchina</taxon>
        <taxon>Panagrolaimomorpha</taxon>
        <taxon>Panagrolaimoidea</taxon>
        <taxon>Panagrolaimidae</taxon>
        <taxon>Panagrolaimus</taxon>
    </lineage>
</organism>